<dbReference type="Proteomes" id="UP000664521">
    <property type="component" value="Unassembled WGS sequence"/>
</dbReference>
<dbReference type="InterPro" id="IPR031127">
    <property type="entry name" value="E3_UB_ligase_RBR"/>
</dbReference>
<dbReference type="OrthoDB" id="1431934at2759"/>
<keyword evidence="17" id="KW-1185">Reference proteome</keyword>
<dbReference type="GO" id="GO:0016567">
    <property type="term" value="P:protein ubiquitination"/>
    <property type="evidence" value="ECO:0007669"/>
    <property type="project" value="InterPro"/>
</dbReference>
<dbReference type="Gene3D" id="1.20.120.1750">
    <property type="match status" value="1"/>
</dbReference>
<dbReference type="PROSITE" id="PS00518">
    <property type="entry name" value="ZF_RING_1"/>
    <property type="match status" value="1"/>
</dbReference>
<dbReference type="Gene3D" id="3.30.40.10">
    <property type="entry name" value="Zinc/RING finger domain, C3HC4 (zinc finger)"/>
    <property type="match status" value="1"/>
</dbReference>
<dbReference type="SMART" id="SM00591">
    <property type="entry name" value="RWD"/>
    <property type="match status" value="1"/>
</dbReference>
<reference evidence="16" key="1">
    <citation type="submission" date="2021-03" db="EMBL/GenBank/DDBJ databases">
        <authorList>
            <person name="Tagirdzhanova G."/>
        </authorList>
    </citation>
    <scope>NUCLEOTIDE SEQUENCE</scope>
</reference>
<keyword evidence="5" id="KW-0479">Metal-binding</keyword>
<dbReference type="EMBL" id="CAJPDS010000010">
    <property type="protein sequence ID" value="CAF9911384.1"/>
    <property type="molecule type" value="Genomic_DNA"/>
</dbReference>
<keyword evidence="4" id="KW-0808">Transferase</keyword>
<sequence>MADDTAEADDERATELATLAAIYPELVLDSTDPYSASIHIPVEPIQPLAILFPAAVDGVGLQSGALTPPASDEAQIVDSTEKEGHASSQQDISALELATAIAQDEHLLSHLPPLHLRISLPNGYPTQKPPVFHLETSSPWLPEGILKELREAGHCIWEDMGRDQVVYSYMDHLREAAETAFGLIGEPKRFLEVPQNLKLALMDFDLKAKRAKFEAETFECGVCIEPKKGANCHRLLLCGHVFCVECLQDCFNSCITEGDVGSVKCMAARCDDHPSKDDPTLDPSELLQIPLSHDQVQRYIKLKRKKKYEADPTTIYCPRTWCQGPARTNDSSKAEESAKPGEAPVHRKIFDPNDRDTIPPPADRLAICSDCSFAFCIVCKASWHGEYFHCLPRVAAEMSEEERASEEYMKLHSTPCPTCLARCQKSMGCNHMICFKCNSHFCYLCSAWLIPDNPYQHFNNEKSACYMRLWELEAGDGGEGVGIGFGGGINGEGGFGGFESDSDDDEDDFDDSDDDDDDDIVNEGLGIRRVAVPHAPEIRVAVRVPIPPPPPPPQRNRGGGARGRGRGRH</sequence>
<feature type="region of interest" description="Disordered" evidence="12">
    <location>
        <begin position="326"/>
        <end position="357"/>
    </location>
</feature>
<name>A0A8H3ETZ5_9LECA</name>
<feature type="region of interest" description="Disordered" evidence="12">
    <location>
        <begin position="493"/>
        <end position="528"/>
    </location>
</feature>
<evidence type="ECO:0000256" key="1">
    <source>
        <dbReference type="ARBA" id="ARBA00001798"/>
    </source>
</evidence>
<comment type="caution">
    <text evidence="16">The sequence shown here is derived from an EMBL/GenBank/DDBJ whole genome shotgun (WGS) entry which is preliminary data.</text>
</comment>
<dbReference type="InterPro" id="IPR001841">
    <property type="entry name" value="Znf_RING"/>
</dbReference>
<protein>
    <recommendedName>
        <fullName evidence="3">RBR-type E3 ubiquitin transferase</fullName>
        <ecNumber evidence="3">2.3.2.31</ecNumber>
    </recommendedName>
</protein>
<feature type="region of interest" description="Disordered" evidence="12">
    <location>
        <begin position="540"/>
        <end position="569"/>
    </location>
</feature>
<dbReference type="SUPFAM" id="SSF57850">
    <property type="entry name" value="RING/U-box"/>
    <property type="match status" value="2"/>
</dbReference>
<evidence type="ECO:0000256" key="6">
    <source>
        <dbReference type="ARBA" id="ARBA00022737"/>
    </source>
</evidence>
<comment type="similarity">
    <text evidence="10">Belongs to the RBR family. RNF14 subfamily.</text>
</comment>
<keyword evidence="9" id="KW-0862">Zinc</keyword>
<proteinExistence type="inferred from homology"/>
<feature type="compositionally biased region" description="Basic and acidic residues" evidence="12">
    <location>
        <begin position="330"/>
        <end position="357"/>
    </location>
</feature>
<evidence type="ECO:0000256" key="7">
    <source>
        <dbReference type="ARBA" id="ARBA00022771"/>
    </source>
</evidence>
<dbReference type="Pfam" id="PF01485">
    <property type="entry name" value="IBR"/>
    <property type="match status" value="1"/>
</dbReference>
<keyword evidence="8" id="KW-0833">Ubl conjugation pathway</keyword>
<feature type="domain" description="RING-type" evidence="13">
    <location>
        <begin position="220"/>
        <end position="254"/>
    </location>
</feature>
<dbReference type="SMART" id="SM00647">
    <property type="entry name" value="IBR"/>
    <property type="match status" value="2"/>
</dbReference>
<dbReference type="PROSITE" id="PS50089">
    <property type="entry name" value="ZF_RING_2"/>
    <property type="match status" value="1"/>
</dbReference>
<dbReference type="Pfam" id="PF05773">
    <property type="entry name" value="RWD"/>
    <property type="match status" value="1"/>
</dbReference>
<accession>A0A8H3ETZ5</accession>
<evidence type="ECO:0000256" key="2">
    <source>
        <dbReference type="ARBA" id="ARBA00004906"/>
    </source>
</evidence>
<evidence type="ECO:0000256" key="12">
    <source>
        <dbReference type="SAM" id="MobiDB-lite"/>
    </source>
</evidence>
<evidence type="ECO:0000256" key="5">
    <source>
        <dbReference type="ARBA" id="ARBA00022723"/>
    </source>
</evidence>
<dbReference type="InterPro" id="IPR044066">
    <property type="entry name" value="TRIAD_supradom"/>
</dbReference>
<dbReference type="CDD" id="cd20354">
    <property type="entry name" value="Rcat_RBR_RNF14"/>
    <property type="match status" value="1"/>
</dbReference>
<feature type="domain" description="RING-type" evidence="15">
    <location>
        <begin position="216"/>
        <end position="469"/>
    </location>
</feature>
<keyword evidence="7 11" id="KW-0863">Zinc-finger</keyword>
<feature type="compositionally biased region" description="Acidic residues" evidence="12">
    <location>
        <begin position="500"/>
        <end position="521"/>
    </location>
</feature>
<dbReference type="InterPro" id="IPR017907">
    <property type="entry name" value="Znf_RING_CS"/>
</dbReference>
<feature type="domain" description="RWD" evidence="14">
    <location>
        <begin position="14"/>
        <end position="180"/>
    </location>
</feature>
<gene>
    <name evidence="16" type="primary">ITT1</name>
    <name evidence="16" type="ORF">HETSPECPRED_000319</name>
</gene>
<dbReference type="CDD" id="cd23820">
    <property type="entry name" value="RWD_RNF14"/>
    <property type="match status" value="1"/>
</dbReference>
<evidence type="ECO:0000256" key="8">
    <source>
        <dbReference type="ARBA" id="ARBA00022786"/>
    </source>
</evidence>
<feature type="compositionally biased region" description="Pro residues" evidence="12">
    <location>
        <begin position="545"/>
        <end position="554"/>
    </location>
</feature>
<evidence type="ECO:0000259" key="14">
    <source>
        <dbReference type="PROSITE" id="PS50908"/>
    </source>
</evidence>
<dbReference type="InterPro" id="IPR016135">
    <property type="entry name" value="UBQ-conjugating_enzyme/RWD"/>
</dbReference>
<dbReference type="InterPro" id="IPR047548">
    <property type="entry name" value="Rcat_RBR_RNF14"/>
</dbReference>
<dbReference type="GO" id="GO:0061630">
    <property type="term" value="F:ubiquitin protein ligase activity"/>
    <property type="evidence" value="ECO:0007669"/>
    <property type="project" value="UniProtKB-EC"/>
</dbReference>
<dbReference type="GO" id="GO:0008270">
    <property type="term" value="F:zinc ion binding"/>
    <property type="evidence" value="ECO:0007669"/>
    <property type="project" value="UniProtKB-KW"/>
</dbReference>
<dbReference type="PROSITE" id="PS51873">
    <property type="entry name" value="TRIAD"/>
    <property type="match status" value="1"/>
</dbReference>
<evidence type="ECO:0000256" key="9">
    <source>
        <dbReference type="ARBA" id="ARBA00022833"/>
    </source>
</evidence>
<evidence type="ECO:0000259" key="15">
    <source>
        <dbReference type="PROSITE" id="PS51873"/>
    </source>
</evidence>
<evidence type="ECO:0000313" key="16">
    <source>
        <dbReference type="EMBL" id="CAF9911384.1"/>
    </source>
</evidence>
<dbReference type="AlphaFoldDB" id="A0A8H3ETZ5"/>
<dbReference type="InterPro" id="IPR006575">
    <property type="entry name" value="RWD_dom"/>
</dbReference>
<evidence type="ECO:0000256" key="3">
    <source>
        <dbReference type="ARBA" id="ARBA00012251"/>
    </source>
</evidence>
<organism evidence="16 17">
    <name type="scientific">Heterodermia speciosa</name>
    <dbReference type="NCBI Taxonomy" id="116794"/>
    <lineage>
        <taxon>Eukaryota</taxon>
        <taxon>Fungi</taxon>
        <taxon>Dikarya</taxon>
        <taxon>Ascomycota</taxon>
        <taxon>Pezizomycotina</taxon>
        <taxon>Lecanoromycetes</taxon>
        <taxon>OSLEUM clade</taxon>
        <taxon>Lecanoromycetidae</taxon>
        <taxon>Caliciales</taxon>
        <taxon>Physciaceae</taxon>
        <taxon>Heterodermia</taxon>
    </lineage>
</organism>
<comment type="pathway">
    <text evidence="2">Protein modification; protein ubiquitination.</text>
</comment>
<dbReference type="FunFam" id="3.30.40.10:FF:000416">
    <property type="entry name" value="RBR-type E3 ubiquitin transferase"/>
    <property type="match status" value="1"/>
</dbReference>
<dbReference type="InterPro" id="IPR013083">
    <property type="entry name" value="Znf_RING/FYVE/PHD"/>
</dbReference>
<keyword evidence="6" id="KW-0677">Repeat</keyword>
<dbReference type="Gene3D" id="3.10.110.10">
    <property type="entry name" value="Ubiquitin Conjugating Enzyme"/>
    <property type="match status" value="1"/>
</dbReference>
<comment type="catalytic activity">
    <reaction evidence="1">
        <text>[E2 ubiquitin-conjugating enzyme]-S-ubiquitinyl-L-cysteine + [acceptor protein]-L-lysine = [E2 ubiquitin-conjugating enzyme]-L-cysteine + [acceptor protein]-N(6)-ubiquitinyl-L-lysine.</text>
        <dbReference type="EC" id="2.3.2.31"/>
    </reaction>
</comment>
<evidence type="ECO:0000256" key="11">
    <source>
        <dbReference type="PROSITE-ProRule" id="PRU00175"/>
    </source>
</evidence>
<evidence type="ECO:0000259" key="13">
    <source>
        <dbReference type="PROSITE" id="PS50089"/>
    </source>
</evidence>
<dbReference type="PROSITE" id="PS50908">
    <property type="entry name" value="RWD"/>
    <property type="match status" value="1"/>
</dbReference>
<dbReference type="PANTHER" id="PTHR11685">
    <property type="entry name" value="RBR FAMILY RING FINGER AND IBR DOMAIN-CONTAINING"/>
    <property type="match status" value="1"/>
</dbReference>
<dbReference type="EC" id="2.3.2.31" evidence="3"/>
<dbReference type="SUPFAM" id="SSF54495">
    <property type="entry name" value="UBC-like"/>
    <property type="match status" value="1"/>
</dbReference>
<evidence type="ECO:0000313" key="17">
    <source>
        <dbReference type="Proteomes" id="UP000664521"/>
    </source>
</evidence>
<evidence type="ECO:0000256" key="4">
    <source>
        <dbReference type="ARBA" id="ARBA00022679"/>
    </source>
</evidence>
<dbReference type="InterPro" id="IPR002867">
    <property type="entry name" value="IBR_dom"/>
</dbReference>
<evidence type="ECO:0000256" key="10">
    <source>
        <dbReference type="ARBA" id="ARBA00044508"/>
    </source>
</evidence>